<dbReference type="SMART" id="SM00387">
    <property type="entry name" value="HATPase_c"/>
    <property type="match status" value="1"/>
</dbReference>
<feature type="transmembrane region" description="Helical" evidence="19">
    <location>
        <begin position="406"/>
        <end position="429"/>
    </location>
</feature>
<evidence type="ECO:0000256" key="7">
    <source>
        <dbReference type="ARBA" id="ARBA00022490"/>
    </source>
</evidence>
<keyword evidence="19" id="KW-0812">Transmembrane</keyword>
<dbReference type="Pfam" id="PF02518">
    <property type="entry name" value="HATPase_c"/>
    <property type="match status" value="1"/>
</dbReference>
<dbReference type="Proteomes" id="UP001225072">
    <property type="component" value="Unassembled WGS sequence"/>
</dbReference>
<keyword evidence="12 21" id="KW-0418">Kinase</keyword>
<keyword evidence="19" id="KW-1133">Transmembrane helix</keyword>
<dbReference type="Gene3D" id="1.20.5.1930">
    <property type="match status" value="1"/>
</dbReference>
<evidence type="ECO:0000256" key="15">
    <source>
        <dbReference type="ARBA" id="ARBA00023012"/>
    </source>
</evidence>
<evidence type="ECO:0000259" key="20">
    <source>
        <dbReference type="PROSITE" id="PS50109"/>
    </source>
</evidence>
<accession>A0ABU0TI65</accession>
<evidence type="ECO:0000256" key="11">
    <source>
        <dbReference type="ARBA" id="ARBA00022741"/>
    </source>
</evidence>
<keyword evidence="22" id="KW-1185">Reference proteome</keyword>
<keyword evidence="13" id="KW-0067">ATP-binding</keyword>
<evidence type="ECO:0000256" key="18">
    <source>
        <dbReference type="ARBA" id="ARBA00030800"/>
    </source>
</evidence>
<keyword evidence="16" id="KW-0411">Iron-sulfur</keyword>
<dbReference type="PROSITE" id="PS50109">
    <property type="entry name" value="HIS_KIN"/>
    <property type="match status" value="1"/>
</dbReference>
<gene>
    <name evidence="21" type="ORF">QE404_001904</name>
</gene>
<evidence type="ECO:0000313" key="21">
    <source>
        <dbReference type="EMBL" id="MDQ1096757.1"/>
    </source>
</evidence>
<dbReference type="PANTHER" id="PTHR24421:SF10">
    <property type="entry name" value="NITRATE_NITRITE SENSOR PROTEIN NARQ"/>
    <property type="match status" value="1"/>
</dbReference>
<evidence type="ECO:0000256" key="8">
    <source>
        <dbReference type="ARBA" id="ARBA00022553"/>
    </source>
</evidence>
<evidence type="ECO:0000256" key="2">
    <source>
        <dbReference type="ARBA" id="ARBA00001966"/>
    </source>
</evidence>
<dbReference type="EC" id="2.7.13.3" evidence="4"/>
<protein>
    <recommendedName>
        <fullName evidence="5">Oxygen sensor histidine kinase NreB</fullName>
        <ecNumber evidence="4">2.7.13.3</ecNumber>
    </recommendedName>
    <alternativeName>
        <fullName evidence="18">Nitrogen regulation protein B</fullName>
    </alternativeName>
</protein>
<evidence type="ECO:0000256" key="5">
    <source>
        <dbReference type="ARBA" id="ARBA00017322"/>
    </source>
</evidence>
<keyword evidence="19" id="KW-0472">Membrane</keyword>
<keyword evidence="15" id="KW-0902">Two-component regulatory system</keyword>
<keyword evidence="10" id="KW-0479">Metal-binding</keyword>
<dbReference type="InterPro" id="IPR050482">
    <property type="entry name" value="Sensor_HK_TwoCompSys"/>
</dbReference>
<dbReference type="RefSeq" id="WP_307449678.1">
    <property type="nucleotide sequence ID" value="NZ_JAUTAL010000001.1"/>
</dbReference>
<dbReference type="InterPro" id="IPR005467">
    <property type="entry name" value="His_kinase_dom"/>
</dbReference>
<dbReference type="PANTHER" id="PTHR24421">
    <property type="entry name" value="NITRATE/NITRITE SENSOR PROTEIN NARX-RELATED"/>
    <property type="match status" value="1"/>
</dbReference>
<dbReference type="SUPFAM" id="SSF55874">
    <property type="entry name" value="ATPase domain of HSP90 chaperone/DNA topoisomerase II/histidine kinase"/>
    <property type="match status" value="1"/>
</dbReference>
<keyword evidence="9 21" id="KW-0808">Transferase</keyword>
<evidence type="ECO:0000256" key="9">
    <source>
        <dbReference type="ARBA" id="ARBA00022679"/>
    </source>
</evidence>
<evidence type="ECO:0000256" key="1">
    <source>
        <dbReference type="ARBA" id="ARBA00000085"/>
    </source>
</evidence>
<keyword evidence="14" id="KW-0408">Iron</keyword>
<comment type="subcellular location">
    <subcellularLocation>
        <location evidence="3">Cytoplasm</location>
    </subcellularLocation>
</comment>
<feature type="domain" description="Histidine kinase" evidence="20">
    <location>
        <begin position="472"/>
        <end position="665"/>
    </location>
</feature>
<comment type="cofactor">
    <cofactor evidence="2">
        <name>[4Fe-4S] cluster</name>
        <dbReference type="ChEBI" id="CHEBI:49883"/>
    </cofactor>
</comment>
<evidence type="ECO:0000313" key="22">
    <source>
        <dbReference type="Proteomes" id="UP001225072"/>
    </source>
</evidence>
<comment type="function">
    <text evidence="17">Member of the two-component regulatory system NreB/NreC involved in the control of dissimilatory nitrate/nitrite reduction in response to oxygen. NreB functions as a direct oxygen sensor histidine kinase which is autophosphorylated, in the absence of oxygen, probably at the conserved histidine residue, and transfers its phosphate group probably to a conserved aspartate residue of NreC. NreB/NreC activates the expression of the nitrate (narGHJI) and nitrite (nir) reductase operons, as well as the putative nitrate transporter gene narT.</text>
</comment>
<dbReference type="GO" id="GO:0004673">
    <property type="term" value="F:protein histidine kinase activity"/>
    <property type="evidence" value="ECO:0007669"/>
    <property type="project" value="UniProtKB-EC"/>
</dbReference>
<evidence type="ECO:0000256" key="10">
    <source>
        <dbReference type="ARBA" id="ARBA00022723"/>
    </source>
</evidence>
<keyword evidence="6" id="KW-0004">4Fe-4S</keyword>
<dbReference type="InterPro" id="IPR004358">
    <property type="entry name" value="Sig_transdc_His_kin-like_C"/>
</dbReference>
<dbReference type="InterPro" id="IPR036890">
    <property type="entry name" value="HATPase_C_sf"/>
</dbReference>
<evidence type="ECO:0000256" key="6">
    <source>
        <dbReference type="ARBA" id="ARBA00022485"/>
    </source>
</evidence>
<evidence type="ECO:0000256" key="16">
    <source>
        <dbReference type="ARBA" id="ARBA00023014"/>
    </source>
</evidence>
<dbReference type="Gene3D" id="1.25.40.10">
    <property type="entry name" value="Tetratricopeptide repeat domain"/>
    <property type="match status" value="1"/>
</dbReference>
<dbReference type="SUPFAM" id="SSF48452">
    <property type="entry name" value="TPR-like"/>
    <property type="match status" value="2"/>
</dbReference>
<comment type="caution">
    <text evidence="21">The sequence shown here is derived from an EMBL/GenBank/DDBJ whole genome shotgun (WGS) entry which is preliminary data.</text>
</comment>
<dbReference type="CDD" id="cd16917">
    <property type="entry name" value="HATPase_UhpB-NarQ-NarX-like"/>
    <property type="match status" value="1"/>
</dbReference>
<evidence type="ECO:0000256" key="19">
    <source>
        <dbReference type="SAM" id="Phobius"/>
    </source>
</evidence>
<evidence type="ECO:0000256" key="13">
    <source>
        <dbReference type="ARBA" id="ARBA00022840"/>
    </source>
</evidence>
<comment type="catalytic activity">
    <reaction evidence="1">
        <text>ATP + protein L-histidine = ADP + protein N-phospho-L-histidine.</text>
        <dbReference type="EC" id="2.7.13.3"/>
    </reaction>
</comment>
<keyword evidence="8" id="KW-0597">Phosphoprotein</keyword>
<reference evidence="21 22" key="1">
    <citation type="submission" date="2023-07" db="EMBL/GenBank/DDBJ databases">
        <title>Functional and genomic diversity of the sorghum phyllosphere microbiome.</title>
        <authorList>
            <person name="Shade A."/>
        </authorList>
    </citation>
    <scope>NUCLEOTIDE SEQUENCE [LARGE SCALE GENOMIC DNA]</scope>
    <source>
        <strain evidence="21 22">SORGH_AS_1064</strain>
    </source>
</reference>
<dbReference type="Gene3D" id="3.30.565.10">
    <property type="entry name" value="Histidine kinase-like ATPase, C-terminal domain"/>
    <property type="match status" value="1"/>
</dbReference>
<evidence type="ECO:0000256" key="17">
    <source>
        <dbReference type="ARBA" id="ARBA00024827"/>
    </source>
</evidence>
<keyword evidence="7" id="KW-0963">Cytoplasm</keyword>
<sequence length="667" mass="76240">MKNYYWILMFFWLPVRLMAQQQIPLDEIKYLDSLQNILWSEKPDTLKADACFALVDYWKFRDTVKSRANLVAGKKLAQKYPYYRAVIPFYEGQYYFSSDPAKASAAFKKSIQELASFHDKRAYEKLASAWYNYALMNKDEKGYDFITGITIGKAIPYAEKAGNPVMKGHFYTQLATILMNNAQFGKASDYNQKAVELLEKTAPASSTLLFAYLSGVSIYCYTAQGEKALTMLQKAKKLLLPYPNSINNTLYYYNETLYYTTINALDKALKSADLGIALAEKFHQNQLHQQLVFRKYNIYSQQKNFKDARKILMDIVKDRTLMRNSLDKAMIYGELAKTNEQLKDYQSAYQWLNLQRKITDSINSSESKLKINELETKYRTAQSRQKIAALQAQNRQAALNTKNERLYRGILSIGCLLLFAVLGFAILSARNKRRLAEQKEINYRQQLSEMEQKQQLKVAKAMLDGEELERERIARDLHDGLGGMLAGVKINLSSWAEDQSDVWEDKKFRRTVGQLDEAVSELRRIARNMVPDTLLKFGLETALKDLCEFYMRDGLEISCESFGIRKDIPLNVQLNIYRIIQELISNSIRHSGAANILMQCSQNGSTIFITFEDDGSGFDPDTLKGGKGMGLDNLNNRIAYLKGHLEILSAPDEGTTINIELSTTTDG</sequence>
<dbReference type="EMBL" id="JAUTAL010000001">
    <property type="protein sequence ID" value="MDQ1096757.1"/>
    <property type="molecule type" value="Genomic_DNA"/>
</dbReference>
<evidence type="ECO:0000256" key="4">
    <source>
        <dbReference type="ARBA" id="ARBA00012438"/>
    </source>
</evidence>
<evidence type="ECO:0000256" key="14">
    <source>
        <dbReference type="ARBA" id="ARBA00023004"/>
    </source>
</evidence>
<dbReference type="PRINTS" id="PR00344">
    <property type="entry name" value="BCTRLSENSOR"/>
</dbReference>
<name>A0ABU0TI65_9FLAO</name>
<evidence type="ECO:0000256" key="12">
    <source>
        <dbReference type="ARBA" id="ARBA00022777"/>
    </source>
</evidence>
<dbReference type="InterPro" id="IPR003594">
    <property type="entry name" value="HATPase_dom"/>
</dbReference>
<proteinExistence type="predicted"/>
<dbReference type="Pfam" id="PF07730">
    <property type="entry name" value="HisKA_3"/>
    <property type="match status" value="1"/>
</dbReference>
<organism evidence="21 22">
    <name type="scientific">Chryseobacterium camelliae</name>
    <dbReference type="NCBI Taxonomy" id="1265445"/>
    <lineage>
        <taxon>Bacteria</taxon>
        <taxon>Pseudomonadati</taxon>
        <taxon>Bacteroidota</taxon>
        <taxon>Flavobacteriia</taxon>
        <taxon>Flavobacteriales</taxon>
        <taxon>Weeksellaceae</taxon>
        <taxon>Chryseobacterium group</taxon>
        <taxon>Chryseobacterium</taxon>
    </lineage>
</organism>
<dbReference type="InterPro" id="IPR011712">
    <property type="entry name" value="Sig_transdc_His_kin_sub3_dim/P"/>
</dbReference>
<evidence type="ECO:0000256" key="3">
    <source>
        <dbReference type="ARBA" id="ARBA00004496"/>
    </source>
</evidence>
<dbReference type="InterPro" id="IPR011990">
    <property type="entry name" value="TPR-like_helical_dom_sf"/>
</dbReference>
<keyword evidence="11" id="KW-0547">Nucleotide-binding</keyword>